<dbReference type="Proteomes" id="UP000315496">
    <property type="component" value="Chromosome 2"/>
</dbReference>
<protein>
    <submittedName>
        <fullName evidence="3">Glucokinase</fullName>
    </submittedName>
</protein>
<dbReference type="GO" id="GO:0005536">
    <property type="term" value="F:D-glucose binding"/>
    <property type="evidence" value="ECO:0007669"/>
    <property type="project" value="InterPro"/>
</dbReference>
<accession>A0A4Z1SS61</accession>
<dbReference type="EMBL" id="VDLU01000002">
    <property type="protein sequence ID" value="TNJ28736.1"/>
    <property type="molecule type" value="Genomic_DNA"/>
</dbReference>
<sequence>MPFILAGDVGCTKAFLAVYDCEAECHASSTYERYLPSARYTSLLELVMDFLSGWTGDRPIACCLGVAGPVDDGRVNITNLDWDSSEEEISHGTGIPCVRLINDFAAFGYGTHVLVPDDLLVFDFDRKILQKPEAVPCTKKGVTAYLGAGTGLGAGFIVDGIPYPSEGGNISLSSLECEDLEYARFILAKYDTDFVSFEDMVSGLGLHDLHDFYWQCLHSLAGPAIRQHVLETEGRIDIEFFAKCAETGDRYALKIFRKFFYYYGVFISNMVVVFRPKNLFIAGGILAKNLSLLMGACFDEFKRGLLCKWCMRGFPEMTPTIHLVTNLRAGLLGALYCAMSLV</sequence>
<dbReference type="Gene3D" id="3.30.420.40">
    <property type="match status" value="1"/>
</dbReference>
<dbReference type="InterPro" id="IPR043129">
    <property type="entry name" value="ATPase_NBD"/>
</dbReference>
<name>A0A4Z1SS61_GIAMU</name>
<dbReference type="OrthoDB" id="10251652at2759"/>
<evidence type="ECO:0000256" key="1">
    <source>
        <dbReference type="ARBA" id="ARBA00022679"/>
    </source>
</evidence>
<gene>
    <name evidence="3" type="ORF">GMRT_13793</name>
</gene>
<evidence type="ECO:0000313" key="4">
    <source>
        <dbReference type="Proteomes" id="UP000315496"/>
    </source>
</evidence>
<dbReference type="SUPFAM" id="SSF53067">
    <property type="entry name" value="Actin-like ATPase domain"/>
    <property type="match status" value="1"/>
</dbReference>
<dbReference type="GO" id="GO:0006096">
    <property type="term" value="P:glycolytic process"/>
    <property type="evidence" value="ECO:0007669"/>
    <property type="project" value="InterPro"/>
</dbReference>
<dbReference type="VEuPathDB" id="GiardiaDB:GMRT_13793"/>
<keyword evidence="4" id="KW-1185">Reference proteome</keyword>
<dbReference type="Pfam" id="PF02685">
    <property type="entry name" value="Glucokinase"/>
    <property type="match status" value="1"/>
</dbReference>
<comment type="caution">
    <text evidence="3">The sequence shown here is derived from an EMBL/GenBank/DDBJ whole genome shotgun (WGS) entry which is preliminary data.</text>
</comment>
<evidence type="ECO:0000256" key="2">
    <source>
        <dbReference type="ARBA" id="ARBA00022777"/>
    </source>
</evidence>
<organism evidence="3 4">
    <name type="scientific">Giardia muris</name>
    <dbReference type="NCBI Taxonomy" id="5742"/>
    <lineage>
        <taxon>Eukaryota</taxon>
        <taxon>Metamonada</taxon>
        <taxon>Diplomonadida</taxon>
        <taxon>Hexamitidae</taxon>
        <taxon>Giardiinae</taxon>
        <taxon>Giardia</taxon>
    </lineage>
</organism>
<dbReference type="Gene3D" id="3.40.367.20">
    <property type="match status" value="1"/>
</dbReference>
<dbReference type="AlphaFoldDB" id="A0A4Z1SS61"/>
<dbReference type="PANTHER" id="PTHR47363">
    <property type="entry name" value="GLUCOKINASE"/>
    <property type="match status" value="1"/>
</dbReference>
<evidence type="ECO:0000313" key="3">
    <source>
        <dbReference type="EMBL" id="TNJ28736.1"/>
    </source>
</evidence>
<keyword evidence="1" id="KW-0808">Transferase</keyword>
<dbReference type="PANTHER" id="PTHR47363:SF1">
    <property type="entry name" value="GLUCOKINASE"/>
    <property type="match status" value="1"/>
</dbReference>
<dbReference type="InterPro" id="IPR003836">
    <property type="entry name" value="Glucokinase"/>
</dbReference>
<dbReference type="CDD" id="cd24008">
    <property type="entry name" value="ASKHA_NBD_GLK"/>
    <property type="match status" value="1"/>
</dbReference>
<proteinExistence type="predicted"/>
<reference evidence="3 4" key="1">
    <citation type="submission" date="2019-05" db="EMBL/GenBank/DDBJ databases">
        <title>The compact genome of Giardia muris reveals important steps in the evolution of intestinal protozoan parasites.</title>
        <authorList>
            <person name="Xu F."/>
            <person name="Jimenez-Gonzalez A."/>
            <person name="Einarsson E."/>
            <person name="Astvaldsson A."/>
            <person name="Peirasmaki D."/>
            <person name="Eckmann L."/>
            <person name="Andersson J.O."/>
            <person name="Svard S.G."/>
            <person name="Jerlstrom-Hultqvist J."/>
        </authorList>
    </citation>
    <scope>NUCLEOTIDE SEQUENCE [LARGE SCALE GENOMIC DNA]</scope>
    <source>
        <strain evidence="3 4">Roberts-Thomson</strain>
    </source>
</reference>
<dbReference type="GO" id="GO:0005524">
    <property type="term" value="F:ATP binding"/>
    <property type="evidence" value="ECO:0007669"/>
    <property type="project" value="InterPro"/>
</dbReference>
<dbReference type="GO" id="GO:0004340">
    <property type="term" value="F:glucokinase activity"/>
    <property type="evidence" value="ECO:0007669"/>
    <property type="project" value="InterPro"/>
</dbReference>
<keyword evidence="2 3" id="KW-0418">Kinase</keyword>